<dbReference type="PROSITE" id="PS50181">
    <property type="entry name" value="FBOX"/>
    <property type="match status" value="1"/>
</dbReference>
<evidence type="ECO:0000313" key="2">
    <source>
        <dbReference type="EMBL" id="UMM15105.1"/>
    </source>
</evidence>
<gene>
    <name evidence="2" type="ORF">L5515_002666</name>
</gene>
<accession>A0AAE9J543</accession>
<dbReference type="Pfam" id="PF00646">
    <property type="entry name" value="F-box"/>
    <property type="match status" value="1"/>
</dbReference>
<reference evidence="2 3" key="1">
    <citation type="submission" date="2022-04" db="EMBL/GenBank/DDBJ databases">
        <title>Chromosome-level reference genomes for two strains of Caenorhabditis briggsae: an improved platform for comparative genomics.</title>
        <authorList>
            <person name="Stevens L."/>
            <person name="Andersen E."/>
        </authorList>
    </citation>
    <scope>NUCLEOTIDE SEQUENCE [LARGE SCALE GENOMIC DNA]</scope>
    <source>
        <strain evidence="2">VX34</strain>
        <tissue evidence="2">Whole-organism</tissue>
    </source>
</reference>
<proteinExistence type="predicted"/>
<sequence length="317" mass="37529">MPISLLKFPTDLLRDVLKQCNPFELYCLSKCSKRVCNSVKLGGEMNWKITYWSREDIMICGDGLAYVFKPTENPEDYFKTIQRTNKYMNMKIPMESVVDMFFYLLDTFAIRIVEWLVIHFCNFEYFSKVATVLMKRNMEIERLLILYMRDVQDIANFMPLICQMRITKEFKCVLKFPPDFHYQLVKYPSYIHITYAFGFNISQLLGCTCAQIELRNSMLSNQDLNVFFQEWKKSGAFPNLQWLEIESKNIDNRSTIWDMVPPITNRENPRKQISVVFGEEIEDEVMIYDAVRICKEDGKKAWLKVVLGDVPKLRFLV</sequence>
<name>A0AAE9J543_CAEBR</name>
<dbReference type="InterPro" id="IPR012885">
    <property type="entry name" value="F-box_Sdz-33"/>
</dbReference>
<dbReference type="PANTHER" id="PTHR21503:SF52">
    <property type="entry name" value="F-BOX DOMAIN-CONTAINING PROTEIN"/>
    <property type="match status" value="1"/>
</dbReference>
<evidence type="ECO:0000259" key="1">
    <source>
        <dbReference type="PROSITE" id="PS50181"/>
    </source>
</evidence>
<feature type="domain" description="F-box" evidence="1">
    <location>
        <begin position="2"/>
        <end position="50"/>
    </location>
</feature>
<dbReference type="Pfam" id="PF07735">
    <property type="entry name" value="FBA_2"/>
    <property type="match status" value="1"/>
</dbReference>
<evidence type="ECO:0000313" key="3">
    <source>
        <dbReference type="Proteomes" id="UP000829354"/>
    </source>
</evidence>
<dbReference type="EMBL" id="CP092620">
    <property type="protein sequence ID" value="UMM15105.1"/>
    <property type="molecule type" value="Genomic_DNA"/>
</dbReference>
<organism evidence="2 3">
    <name type="scientific">Caenorhabditis briggsae</name>
    <dbReference type="NCBI Taxonomy" id="6238"/>
    <lineage>
        <taxon>Eukaryota</taxon>
        <taxon>Metazoa</taxon>
        <taxon>Ecdysozoa</taxon>
        <taxon>Nematoda</taxon>
        <taxon>Chromadorea</taxon>
        <taxon>Rhabditida</taxon>
        <taxon>Rhabditina</taxon>
        <taxon>Rhabditomorpha</taxon>
        <taxon>Rhabditoidea</taxon>
        <taxon>Rhabditidae</taxon>
        <taxon>Peloderinae</taxon>
        <taxon>Caenorhabditis</taxon>
    </lineage>
</organism>
<dbReference type="InterPro" id="IPR001810">
    <property type="entry name" value="F-box_dom"/>
</dbReference>
<dbReference type="PANTHER" id="PTHR21503">
    <property type="entry name" value="F-BOX-CONTAINING HYPOTHETICAL PROTEIN C.ELEGANS"/>
    <property type="match status" value="1"/>
</dbReference>
<keyword evidence="3" id="KW-1185">Reference proteome</keyword>
<protein>
    <recommendedName>
        <fullName evidence="1">F-box domain-containing protein</fullName>
    </recommendedName>
</protein>
<dbReference type="AlphaFoldDB" id="A0AAE9J543"/>
<dbReference type="Proteomes" id="UP000829354">
    <property type="component" value="Chromosome I"/>
</dbReference>